<sequence>MGCFTSIIVIIGNPVFLPPHYCVFTGGFFRNFGNNNILLILAVIFIFAAFNTISMILLSIVNRYIHVFYHQYRYLFDNKHIFVVNFMFSIIVCVLISFGMRSVYNTSHEQVVAIAQNEARGAIVNYYNESTLFCFTKVDTMADLIIVGTTIVVTLFTVILVFMTICMRNQETFYKAVNAANVYGCY</sequence>
<keyword evidence="1" id="KW-1133">Transmembrane helix</keyword>
<protein>
    <submittedName>
        <fullName evidence="3">G_PROTEIN_RECEP_F1_2 domain-containing protein</fullName>
    </submittedName>
</protein>
<evidence type="ECO:0000256" key="1">
    <source>
        <dbReference type="SAM" id="Phobius"/>
    </source>
</evidence>
<feature type="transmembrane region" description="Helical" evidence="1">
    <location>
        <begin position="37"/>
        <end position="61"/>
    </location>
</feature>
<reference evidence="3" key="2">
    <citation type="submission" date="2020-10" db="UniProtKB">
        <authorList>
            <consortium name="WormBaseParasite"/>
        </authorList>
    </citation>
    <scope>IDENTIFICATION</scope>
</reference>
<evidence type="ECO:0000313" key="3">
    <source>
        <dbReference type="WBParaSite" id="Pan_g14491.t1"/>
    </source>
</evidence>
<name>A0A7E4UYX1_PANRE</name>
<evidence type="ECO:0000313" key="2">
    <source>
        <dbReference type="Proteomes" id="UP000492821"/>
    </source>
</evidence>
<proteinExistence type="predicted"/>
<feature type="transmembrane region" description="Helical" evidence="1">
    <location>
        <begin position="145"/>
        <end position="165"/>
    </location>
</feature>
<dbReference type="WBParaSite" id="Pan_g14491.t1">
    <property type="protein sequence ID" value="Pan_g14491.t1"/>
    <property type="gene ID" value="Pan_g14491"/>
</dbReference>
<reference evidence="2" key="1">
    <citation type="journal article" date="2013" name="Genetics">
        <title>The draft genome and transcriptome of Panagrellus redivivus are shaped by the harsh demands of a free-living lifestyle.</title>
        <authorList>
            <person name="Srinivasan J."/>
            <person name="Dillman A.R."/>
            <person name="Macchietto M.G."/>
            <person name="Heikkinen L."/>
            <person name="Lakso M."/>
            <person name="Fracchia K.M."/>
            <person name="Antoshechkin I."/>
            <person name="Mortazavi A."/>
            <person name="Wong G."/>
            <person name="Sternberg P.W."/>
        </authorList>
    </citation>
    <scope>NUCLEOTIDE SEQUENCE [LARGE SCALE GENOMIC DNA]</scope>
    <source>
        <strain evidence="2">MT8872</strain>
    </source>
</reference>
<keyword evidence="1" id="KW-0812">Transmembrane</keyword>
<organism evidence="2 3">
    <name type="scientific">Panagrellus redivivus</name>
    <name type="common">Microworm</name>
    <dbReference type="NCBI Taxonomy" id="6233"/>
    <lineage>
        <taxon>Eukaryota</taxon>
        <taxon>Metazoa</taxon>
        <taxon>Ecdysozoa</taxon>
        <taxon>Nematoda</taxon>
        <taxon>Chromadorea</taxon>
        <taxon>Rhabditida</taxon>
        <taxon>Tylenchina</taxon>
        <taxon>Panagrolaimomorpha</taxon>
        <taxon>Panagrolaimoidea</taxon>
        <taxon>Panagrolaimidae</taxon>
        <taxon>Panagrellus</taxon>
    </lineage>
</organism>
<keyword evidence="2" id="KW-1185">Reference proteome</keyword>
<keyword evidence="1" id="KW-0472">Membrane</keyword>
<dbReference type="Proteomes" id="UP000492821">
    <property type="component" value="Unassembled WGS sequence"/>
</dbReference>
<feature type="transmembrane region" description="Helical" evidence="1">
    <location>
        <begin position="81"/>
        <end position="100"/>
    </location>
</feature>
<dbReference type="AlphaFoldDB" id="A0A7E4UYX1"/>
<accession>A0A7E4UYX1</accession>